<protein>
    <submittedName>
        <fullName evidence="11">T-cell immunomodulatory protein</fullName>
    </submittedName>
</protein>
<keyword evidence="3 7" id="KW-0812">Transmembrane</keyword>
<evidence type="ECO:0000256" key="5">
    <source>
        <dbReference type="ARBA" id="ARBA00023136"/>
    </source>
</evidence>
<keyword evidence="6" id="KW-0325">Glycoprotein</keyword>
<evidence type="ECO:0000256" key="3">
    <source>
        <dbReference type="ARBA" id="ARBA00022692"/>
    </source>
</evidence>
<evidence type="ECO:0000256" key="2">
    <source>
        <dbReference type="ARBA" id="ARBA00006496"/>
    </source>
</evidence>
<dbReference type="Proteomes" id="UP000694867">
    <property type="component" value="Unplaced"/>
</dbReference>
<organism evidence="10 11">
    <name type="scientific">Galendromus occidentalis</name>
    <name type="common">western predatory mite</name>
    <dbReference type="NCBI Taxonomy" id="34638"/>
    <lineage>
        <taxon>Eukaryota</taxon>
        <taxon>Metazoa</taxon>
        <taxon>Ecdysozoa</taxon>
        <taxon>Arthropoda</taxon>
        <taxon>Chelicerata</taxon>
        <taxon>Arachnida</taxon>
        <taxon>Acari</taxon>
        <taxon>Parasitiformes</taxon>
        <taxon>Mesostigmata</taxon>
        <taxon>Gamasina</taxon>
        <taxon>Phytoseioidea</taxon>
        <taxon>Phytoseiidae</taxon>
        <taxon>Typhlodrominae</taxon>
        <taxon>Galendromus</taxon>
    </lineage>
</organism>
<dbReference type="GeneID" id="114828313"/>
<evidence type="ECO:0000256" key="7">
    <source>
        <dbReference type="SAM" id="Phobius"/>
    </source>
</evidence>
<reference evidence="11" key="1">
    <citation type="submission" date="2025-08" db="UniProtKB">
        <authorList>
            <consortium name="RefSeq"/>
        </authorList>
    </citation>
    <scope>IDENTIFICATION</scope>
</reference>
<feature type="transmembrane region" description="Helical" evidence="7">
    <location>
        <begin position="569"/>
        <end position="590"/>
    </location>
</feature>
<gene>
    <name evidence="11" type="primary">LOC114828313</name>
</gene>
<dbReference type="AlphaFoldDB" id="A0AAJ7SH25"/>
<keyword evidence="8" id="KW-0732">Signal</keyword>
<dbReference type="Pfam" id="PF23122">
    <property type="entry name" value="C2_ITFG1"/>
    <property type="match status" value="1"/>
</dbReference>
<feature type="signal peptide" evidence="8">
    <location>
        <begin position="1"/>
        <end position="28"/>
    </location>
</feature>
<dbReference type="InterPro" id="IPR024881">
    <property type="entry name" value="Tip"/>
</dbReference>
<keyword evidence="10" id="KW-1185">Reference proteome</keyword>
<keyword evidence="4 7" id="KW-1133">Transmembrane helix</keyword>
<name>A0AAJ7SH25_9ACAR</name>
<comment type="similarity">
    <text evidence="2">Belongs to the TIP family.</text>
</comment>
<dbReference type="GO" id="GO:0005886">
    <property type="term" value="C:plasma membrane"/>
    <property type="evidence" value="ECO:0007669"/>
    <property type="project" value="TreeGrafter"/>
</dbReference>
<evidence type="ECO:0000259" key="9">
    <source>
        <dbReference type="Pfam" id="PF23122"/>
    </source>
</evidence>
<dbReference type="InterPro" id="IPR057089">
    <property type="entry name" value="C2_TIP"/>
</dbReference>
<evidence type="ECO:0000256" key="1">
    <source>
        <dbReference type="ARBA" id="ARBA00004479"/>
    </source>
</evidence>
<dbReference type="InterPro" id="IPR028994">
    <property type="entry name" value="Integrin_alpha_N"/>
</dbReference>
<dbReference type="KEGG" id="goe:114828313"/>
<dbReference type="PANTHER" id="PTHR13412:SF0">
    <property type="entry name" value="T-CELL IMMUNOMODULATORY PROTEIN"/>
    <property type="match status" value="1"/>
</dbReference>
<evidence type="ECO:0000256" key="4">
    <source>
        <dbReference type="ARBA" id="ARBA00022989"/>
    </source>
</evidence>
<feature type="chain" id="PRO_5042552781" evidence="8">
    <location>
        <begin position="29"/>
        <end position="614"/>
    </location>
</feature>
<feature type="domain" description="T-cell immunomodulatory protein TIP C2" evidence="9">
    <location>
        <begin position="466"/>
        <end position="562"/>
    </location>
</feature>
<proteinExistence type="inferred from homology"/>
<evidence type="ECO:0000256" key="8">
    <source>
        <dbReference type="SAM" id="SignalP"/>
    </source>
</evidence>
<evidence type="ECO:0000256" key="6">
    <source>
        <dbReference type="ARBA" id="ARBA00023180"/>
    </source>
</evidence>
<evidence type="ECO:0000313" key="11">
    <source>
        <dbReference type="RefSeq" id="XP_028967783.1"/>
    </source>
</evidence>
<dbReference type="RefSeq" id="XP_028967783.1">
    <property type="nucleotide sequence ID" value="XM_029111950.1"/>
</dbReference>
<evidence type="ECO:0000313" key="10">
    <source>
        <dbReference type="Proteomes" id="UP000694867"/>
    </source>
</evidence>
<dbReference type="SUPFAM" id="SSF69318">
    <property type="entry name" value="Integrin alpha N-terminal domain"/>
    <property type="match status" value="1"/>
</dbReference>
<keyword evidence="5 7" id="KW-0472">Membrane</keyword>
<accession>A0AAJ7SH25</accession>
<dbReference type="PANTHER" id="PTHR13412">
    <property type="entry name" value="T-CELL IMMUNOMODULATORY PROTEIN HOMOLOG"/>
    <property type="match status" value="1"/>
</dbReference>
<comment type="subcellular location">
    <subcellularLocation>
        <location evidence="1">Membrane</location>
        <topology evidence="1">Single-pass type I membrane protein</topology>
    </subcellularLocation>
</comment>
<dbReference type="Gene3D" id="2.130.10.130">
    <property type="entry name" value="Integrin alpha, N-terminal"/>
    <property type="match status" value="1"/>
</dbReference>
<sequence>MAVRSKQAIAKMLSQSLLLFLVLPLCWGADDHFRDITKNVFGNESGYLAAFADFNSDKSIDVFVLIAQDSSKGFTQIDLNQALISRFSEEKFTRTTLLKDLPHRVDSIIPADFDGDRIQDVLLYSKETSTITIYWGTGDYANATNLLDLVSVKDVHAEPSLFDFDGDRIVDILTSNDSSRISRRVITCEGRSCNRNRTLGKSESTLAPMAVYHSNSFVDLNGDLNPDLLISTEKHFEIWIWKAPGEWELSPHNRPYPEGLRASDIGQSVLVDFDSSGKLSHLVQRSTRSSDQILVWVPKANSTFAGNWQPVFTLKSFKFWTDTSYQNEVNAMMALKSADLDQDGYPDFMAIYVDPSDPRNVKRGVVSLLNRPCDKDGACPLGRTLTPVYNPGDFKKFPRVTNLGFFDIRENGKMDVLVTTGDLKQANWSISALENTYAEDACFIKVITVSGLCAKDRCIEKKNIIEYGYNQPGPVVTYSIIDSEGKMRSSMASQLYQTSHGSLQLPYILFGIGLSPNFVESLEVRMPGLNRSHQWTQIIPNSQMLVIPSPATEPSQWQNKLFITPSRKMLVTGITLLGVVVVNVFIILALHMMEKKADKIERAQQAHRFNFDAM</sequence>